<keyword evidence="5 6" id="KW-0472">Membrane</keyword>
<feature type="transmembrane region" description="Helical" evidence="6">
    <location>
        <begin position="41"/>
        <end position="64"/>
    </location>
</feature>
<organism evidence="8 9">
    <name type="scientific">Stutzerimonas xanthomarina DSM 18231</name>
    <dbReference type="NCBI Taxonomy" id="1403346"/>
    <lineage>
        <taxon>Bacteria</taxon>
        <taxon>Pseudomonadati</taxon>
        <taxon>Pseudomonadota</taxon>
        <taxon>Gammaproteobacteria</taxon>
        <taxon>Pseudomonadales</taxon>
        <taxon>Pseudomonadaceae</taxon>
        <taxon>Stutzerimonas</taxon>
    </lineage>
</organism>
<feature type="transmembrane region" description="Helical" evidence="6">
    <location>
        <begin position="156"/>
        <end position="175"/>
    </location>
</feature>
<feature type="domain" description="EamA" evidence="7">
    <location>
        <begin position="152"/>
        <end position="289"/>
    </location>
</feature>
<feature type="transmembrane region" description="Helical" evidence="6">
    <location>
        <begin position="248"/>
        <end position="267"/>
    </location>
</feature>
<accession>A0A1M5L072</accession>
<evidence type="ECO:0000256" key="1">
    <source>
        <dbReference type="ARBA" id="ARBA00004651"/>
    </source>
</evidence>
<dbReference type="SUPFAM" id="SSF103481">
    <property type="entry name" value="Multidrug resistance efflux transporter EmrE"/>
    <property type="match status" value="2"/>
</dbReference>
<feature type="transmembrane region" description="Helical" evidence="6">
    <location>
        <begin position="127"/>
        <end position="150"/>
    </location>
</feature>
<dbReference type="InterPro" id="IPR000620">
    <property type="entry name" value="EamA_dom"/>
</dbReference>
<dbReference type="Pfam" id="PF00892">
    <property type="entry name" value="EamA"/>
    <property type="match status" value="2"/>
</dbReference>
<evidence type="ECO:0000256" key="5">
    <source>
        <dbReference type="ARBA" id="ARBA00023136"/>
    </source>
</evidence>
<evidence type="ECO:0000256" key="4">
    <source>
        <dbReference type="ARBA" id="ARBA00022989"/>
    </source>
</evidence>
<feature type="transmembrane region" description="Helical" evidence="6">
    <location>
        <begin position="76"/>
        <end position="95"/>
    </location>
</feature>
<evidence type="ECO:0000259" key="7">
    <source>
        <dbReference type="Pfam" id="PF00892"/>
    </source>
</evidence>
<dbReference type="RefSeq" id="WP_073299217.1">
    <property type="nucleotide sequence ID" value="NZ_FQXA01000001.1"/>
</dbReference>
<evidence type="ECO:0000313" key="9">
    <source>
        <dbReference type="Proteomes" id="UP000184000"/>
    </source>
</evidence>
<reference evidence="8 9" key="1">
    <citation type="submission" date="2016-11" db="EMBL/GenBank/DDBJ databases">
        <authorList>
            <person name="Jaros S."/>
            <person name="Januszkiewicz K."/>
            <person name="Wedrychowicz H."/>
        </authorList>
    </citation>
    <scope>NUCLEOTIDE SEQUENCE [LARGE SCALE GENOMIC DNA]</scope>
    <source>
        <strain evidence="8 9">DSM 18231</strain>
    </source>
</reference>
<dbReference type="GO" id="GO:0005886">
    <property type="term" value="C:plasma membrane"/>
    <property type="evidence" value="ECO:0007669"/>
    <property type="project" value="UniProtKB-SubCell"/>
</dbReference>
<comment type="subcellular location">
    <subcellularLocation>
        <location evidence="1">Cell membrane</location>
        <topology evidence="1">Multi-pass membrane protein</topology>
    </subcellularLocation>
</comment>
<protein>
    <submittedName>
        <fullName evidence="8">Threonine/homoserine efflux transporter RhtA</fullName>
    </submittedName>
</protein>
<dbReference type="InterPro" id="IPR037185">
    <property type="entry name" value="EmrE-like"/>
</dbReference>
<keyword evidence="2" id="KW-1003">Cell membrane</keyword>
<feature type="transmembrane region" description="Helical" evidence="6">
    <location>
        <begin position="182"/>
        <end position="204"/>
    </location>
</feature>
<proteinExistence type="predicted"/>
<evidence type="ECO:0000256" key="6">
    <source>
        <dbReference type="SAM" id="Phobius"/>
    </source>
</evidence>
<sequence>MKGMNNWRSGAQGNLWLADAMLLAVAIIWGSSYAVAKQALWFYPVLGFLAIRFGLTFILLLPQLRGERLRAIRPGLPLGGVMLGIFLCETWGVMLTTASNAAFLISLCVVFTPFVEWAMLRQRPSNLLFGACGLSLVGVWLLTGGLAISLNLGDGLMLAAALLRAVLVCFTRRLTADLQVPALALTAVQSGVVASGCLVLGLALPGGMPALPQSPTFWAATLYLVGFATLFALYAQNLALGRTSATRVSLLMGSEPLFGAIIAGLWLGERLTLTEWSGGLLIMLATLGTLRFGDVAAPVVGEGREPAACPATSRH</sequence>
<dbReference type="InterPro" id="IPR051258">
    <property type="entry name" value="Diverse_Substrate_Transporter"/>
</dbReference>
<evidence type="ECO:0000256" key="3">
    <source>
        <dbReference type="ARBA" id="ARBA00022692"/>
    </source>
</evidence>
<keyword evidence="3 6" id="KW-0812">Transmembrane</keyword>
<evidence type="ECO:0000313" key="8">
    <source>
        <dbReference type="EMBL" id="SHG58391.1"/>
    </source>
</evidence>
<name>A0A1M5L072_9GAMM</name>
<gene>
    <name evidence="8" type="ORF">SAMN02744645_0772</name>
</gene>
<dbReference type="Proteomes" id="UP000184000">
    <property type="component" value="Unassembled WGS sequence"/>
</dbReference>
<dbReference type="AlphaFoldDB" id="A0A1M5L072"/>
<dbReference type="PANTHER" id="PTHR42920:SF5">
    <property type="entry name" value="EAMA DOMAIN-CONTAINING PROTEIN"/>
    <property type="match status" value="1"/>
</dbReference>
<feature type="transmembrane region" description="Helical" evidence="6">
    <location>
        <begin position="216"/>
        <end position="236"/>
    </location>
</feature>
<dbReference type="EMBL" id="FQXA01000001">
    <property type="protein sequence ID" value="SHG58391.1"/>
    <property type="molecule type" value="Genomic_DNA"/>
</dbReference>
<dbReference type="GeneID" id="98635970"/>
<feature type="domain" description="EamA" evidence="7">
    <location>
        <begin position="18"/>
        <end position="143"/>
    </location>
</feature>
<feature type="transmembrane region" description="Helical" evidence="6">
    <location>
        <begin position="15"/>
        <end position="35"/>
    </location>
</feature>
<dbReference type="PANTHER" id="PTHR42920">
    <property type="entry name" value="OS03G0707200 PROTEIN-RELATED"/>
    <property type="match status" value="1"/>
</dbReference>
<feature type="transmembrane region" description="Helical" evidence="6">
    <location>
        <begin position="101"/>
        <end position="120"/>
    </location>
</feature>
<keyword evidence="4 6" id="KW-1133">Transmembrane helix</keyword>
<evidence type="ECO:0000256" key="2">
    <source>
        <dbReference type="ARBA" id="ARBA00022475"/>
    </source>
</evidence>